<evidence type="ECO:0000313" key="1">
    <source>
        <dbReference type="EMBL" id="KAK9028350.1"/>
    </source>
</evidence>
<dbReference type="Proteomes" id="UP001396334">
    <property type="component" value="Unassembled WGS sequence"/>
</dbReference>
<comment type="caution">
    <text evidence="1">The sequence shown here is derived from an EMBL/GenBank/DDBJ whole genome shotgun (WGS) entry which is preliminary data.</text>
</comment>
<dbReference type="EMBL" id="JBBPBN010000012">
    <property type="protein sequence ID" value="KAK9028350.1"/>
    <property type="molecule type" value="Genomic_DNA"/>
</dbReference>
<sequence>MHLSSFFNSLRKPNITKQKHTRVILIRLAFTGKLGRRDLHSPAPIKDSMEFRTLEIERRGEFHDLPEYAKVSRDQNPDSKQSNTRIDPSFLSLLDRDQLTPSQSLCTVV</sequence>
<keyword evidence="2" id="KW-1185">Reference proteome</keyword>
<reference evidence="1 2" key="1">
    <citation type="journal article" date="2024" name="G3 (Bethesda)">
        <title>Genome assembly of Hibiscus sabdariffa L. provides insights into metabolisms of medicinal natural products.</title>
        <authorList>
            <person name="Kim T."/>
        </authorList>
    </citation>
    <scope>NUCLEOTIDE SEQUENCE [LARGE SCALE GENOMIC DNA]</scope>
    <source>
        <strain evidence="1">TK-2024</strain>
        <tissue evidence="1">Old leaves</tissue>
    </source>
</reference>
<gene>
    <name evidence="1" type="ORF">V6N11_068157</name>
</gene>
<evidence type="ECO:0000313" key="2">
    <source>
        <dbReference type="Proteomes" id="UP001396334"/>
    </source>
</evidence>
<name>A0ABR2SSX1_9ROSI</name>
<protein>
    <submittedName>
        <fullName evidence="1">Uncharacterized protein</fullName>
    </submittedName>
</protein>
<proteinExistence type="predicted"/>
<accession>A0ABR2SSX1</accession>
<organism evidence="1 2">
    <name type="scientific">Hibiscus sabdariffa</name>
    <name type="common">roselle</name>
    <dbReference type="NCBI Taxonomy" id="183260"/>
    <lineage>
        <taxon>Eukaryota</taxon>
        <taxon>Viridiplantae</taxon>
        <taxon>Streptophyta</taxon>
        <taxon>Embryophyta</taxon>
        <taxon>Tracheophyta</taxon>
        <taxon>Spermatophyta</taxon>
        <taxon>Magnoliopsida</taxon>
        <taxon>eudicotyledons</taxon>
        <taxon>Gunneridae</taxon>
        <taxon>Pentapetalae</taxon>
        <taxon>rosids</taxon>
        <taxon>malvids</taxon>
        <taxon>Malvales</taxon>
        <taxon>Malvaceae</taxon>
        <taxon>Malvoideae</taxon>
        <taxon>Hibiscus</taxon>
    </lineage>
</organism>